<reference evidence="8 9" key="1">
    <citation type="journal article" date="2024" name="Arch. Microbiol.">
        <title>Corallococcus caeni sp. nov., a novel myxobacterium isolated from activated sludge.</title>
        <authorList>
            <person name="Tomita S."/>
            <person name="Nakai R."/>
            <person name="Kuroda K."/>
            <person name="Kurashita H."/>
            <person name="Hatamoto M."/>
            <person name="Yamaguchi T."/>
            <person name="Narihiro T."/>
        </authorList>
    </citation>
    <scope>NUCLEOTIDE SEQUENCE [LARGE SCALE GENOMIC DNA]</scope>
    <source>
        <strain evidence="8 9">NO1</strain>
    </source>
</reference>
<dbReference type="SUPFAM" id="SSF51905">
    <property type="entry name" value="FAD/NAD(P)-binding domain"/>
    <property type="match status" value="1"/>
</dbReference>
<dbReference type="PANTHER" id="PTHR10742">
    <property type="entry name" value="FLAVIN MONOAMINE OXIDASE"/>
    <property type="match status" value="1"/>
</dbReference>
<evidence type="ECO:0000256" key="3">
    <source>
        <dbReference type="ARBA" id="ARBA00012535"/>
    </source>
</evidence>
<evidence type="ECO:0000313" key="9">
    <source>
        <dbReference type="Proteomes" id="UP001342631"/>
    </source>
</evidence>
<feature type="domain" description="Amine oxidase" evidence="7">
    <location>
        <begin position="1"/>
        <end position="164"/>
    </location>
</feature>
<evidence type="ECO:0000259" key="7">
    <source>
        <dbReference type="Pfam" id="PF01593"/>
    </source>
</evidence>
<proteinExistence type="inferred from homology"/>
<comment type="similarity">
    <text evidence="2">Belongs to the tryptophan 2-monooxygenase family.</text>
</comment>
<keyword evidence="9" id="KW-1185">Reference proteome</keyword>
<dbReference type="Gene3D" id="3.50.50.60">
    <property type="entry name" value="FAD/NAD(P)-binding domain"/>
    <property type="match status" value="1"/>
</dbReference>
<dbReference type="Pfam" id="PF01593">
    <property type="entry name" value="Amino_oxidase"/>
    <property type="match status" value="1"/>
</dbReference>
<evidence type="ECO:0000256" key="1">
    <source>
        <dbReference type="ARBA" id="ARBA00004814"/>
    </source>
</evidence>
<accession>A0ABQ6QX28</accession>
<evidence type="ECO:0000256" key="6">
    <source>
        <dbReference type="ARBA" id="ARBA00047321"/>
    </source>
</evidence>
<dbReference type="InterPro" id="IPR050281">
    <property type="entry name" value="Flavin_monoamine_oxidase"/>
</dbReference>
<dbReference type="EMBL" id="BTTX01000004">
    <property type="protein sequence ID" value="GMU08362.1"/>
    <property type="molecule type" value="Genomic_DNA"/>
</dbReference>
<comment type="pathway">
    <text evidence="1">Plant hormone metabolism; auxin biosynthesis.</text>
</comment>
<evidence type="ECO:0000313" key="8">
    <source>
        <dbReference type="EMBL" id="GMU08362.1"/>
    </source>
</evidence>
<keyword evidence="5" id="KW-0073">Auxin biosynthesis</keyword>
<dbReference type="RefSeq" id="WP_338279135.1">
    <property type="nucleotide sequence ID" value="NZ_BTTX01000004.1"/>
</dbReference>
<evidence type="ECO:0000256" key="4">
    <source>
        <dbReference type="ARBA" id="ARBA00017871"/>
    </source>
</evidence>
<dbReference type="PANTHER" id="PTHR10742:SF410">
    <property type="entry name" value="LYSINE-SPECIFIC HISTONE DEMETHYLASE 2"/>
    <property type="match status" value="1"/>
</dbReference>
<organism evidence="8 9">
    <name type="scientific">Corallococcus caeni</name>
    <dbReference type="NCBI Taxonomy" id="3082388"/>
    <lineage>
        <taxon>Bacteria</taxon>
        <taxon>Pseudomonadati</taxon>
        <taxon>Myxococcota</taxon>
        <taxon>Myxococcia</taxon>
        <taxon>Myxococcales</taxon>
        <taxon>Cystobacterineae</taxon>
        <taxon>Myxococcaceae</taxon>
        <taxon>Corallococcus</taxon>
    </lineage>
</organism>
<comment type="catalytic activity">
    <reaction evidence="6">
        <text>L-tryptophan + O2 = indole-3-acetamide + CO2 + H2O</text>
        <dbReference type="Rhea" id="RHEA:16165"/>
        <dbReference type="ChEBI" id="CHEBI:15377"/>
        <dbReference type="ChEBI" id="CHEBI:15379"/>
        <dbReference type="ChEBI" id="CHEBI:16031"/>
        <dbReference type="ChEBI" id="CHEBI:16526"/>
        <dbReference type="ChEBI" id="CHEBI:57912"/>
        <dbReference type="EC" id="1.13.12.3"/>
    </reaction>
</comment>
<dbReference type="InterPro" id="IPR002937">
    <property type="entry name" value="Amino_oxidase"/>
</dbReference>
<dbReference type="EC" id="1.13.12.3" evidence="3"/>
<protein>
    <recommendedName>
        <fullName evidence="4">Tryptophan 2-monooxygenase</fullName>
        <ecNumber evidence="3">1.13.12.3</ecNumber>
    </recommendedName>
</protein>
<comment type="caution">
    <text evidence="8">The sequence shown here is derived from an EMBL/GenBank/DDBJ whole genome shotgun (WGS) entry which is preliminary data.</text>
</comment>
<name>A0ABQ6QX28_9BACT</name>
<sequence>MGALVKILLRFRTPFWREHEATARFGFFHAPAAPFSTWWTLAPHRRTRHLVGWSGGPNAAALSGSSDTVVLRRALQGLSQLFHRSVRELNEQLEAWHVQDWQGEPYTRGGYAVIPSGAMDAVEALARPVGRTLFFAGEATHVGGDEGTVHGALETGRRAADELLARRSKA</sequence>
<dbReference type="SUPFAM" id="SSF54373">
    <property type="entry name" value="FAD-linked reductases, C-terminal domain"/>
    <property type="match status" value="1"/>
</dbReference>
<gene>
    <name evidence="8" type="ORF">ASNO1_46150</name>
</gene>
<dbReference type="Proteomes" id="UP001342631">
    <property type="component" value="Unassembled WGS sequence"/>
</dbReference>
<evidence type="ECO:0000256" key="2">
    <source>
        <dbReference type="ARBA" id="ARBA00005833"/>
    </source>
</evidence>
<evidence type="ECO:0000256" key="5">
    <source>
        <dbReference type="ARBA" id="ARBA00023070"/>
    </source>
</evidence>
<dbReference type="InterPro" id="IPR036188">
    <property type="entry name" value="FAD/NAD-bd_sf"/>
</dbReference>